<reference evidence="1 2" key="1">
    <citation type="submission" date="2019-06" db="EMBL/GenBank/DDBJ databases">
        <title>Lysobacter alkalisoli sp. nov. isolated from saline-alkali soil.</title>
        <authorList>
            <person name="Sun J.-Q."/>
            <person name="Xu L."/>
        </authorList>
    </citation>
    <scope>NUCLEOTIDE SEQUENCE [LARGE SCALE GENOMIC DNA]</scope>
    <source>
        <strain evidence="1 2">SJ-36</strain>
    </source>
</reference>
<evidence type="ECO:0000313" key="2">
    <source>
        <dbReference type="Proteomes" id="UP000317199"/>
    </source>
</evidence>
<dbReference type="EMBL" id="CP041242">
    <property type="protein sequence ID" value="QDH70890.1"/>
    <property type="molecule type" value="Genomic_DNA"/>
</dbReference>
<dbReference type="RefSeq" id="WP_141624222.1">
    <property type="nucleotide sequence ID" value="NZ_CP041242.1"/>
</dbReference>
<dbReference type="OrthoDB" id="9980373at2"/>
<name>A0A514BU32_9GAMM</name>
<organism evidence="1 2">
    <name type="scientific">Marilutibacter alkalisoli</name>
    <dbReference type="NCBI Taxonomy" id="2591633"/>
    <lineage>
        <taxon>Bacteria</taxon>
        <taxon>Pseudomonadati</taxon>
        <taxon>Pseudomonadota</taxon>
        <taxon>Gammaproteobacteria</taxon>
        <taxon>Lysobacterales</taxon>
        <taxon>Lysobacteraceae</taxon>
        <taxon>Marilutibacter</taxon>
    </lineage>
</organism>
<sequence length="80" mass="9364">MSQWGEARTIDGITMVPRIRTDTWEPASPAHVIESIHLVDRDPLECSLHIQAILVDVERRYVDRMYIEWLNIPLQLEPAR</sequence>
<gene>
    <name evidence="1" type="ORF">FKV23_12935</name>
</gene>
<protein>
    <submittedName>
        <fullName evidence="1">Uncharacterized protein</fullName>
    </submittedName>
</protein>
<dbReference type="Proteomes" id="UP000317199">
    <property type="component" value="Chromosome"/>
</dbReference>
<keyword evidence="2" id="KW-1185">Reference proteome</keyword>
<dbReference type="AlphaFoldDB" id="A0A514BU32"/>
<dbReference type="KEGG" id="lyj:FKV23_12935"/>
<evidence type="ECO:0000313" key="1">
    <source>
        <dbReference type="EMBL" id="QDH70890.1"/>
    </source>
</evidence>
<accession>A0A514BU32</accession>
<proteinExistence type="predicted"/>